<evidence type="ECO:0000313" key="3">
    <source>
        <dbReference type="Proteomes" id="UP000078507"/>
    </source>
</evidence>
<dbReference type="OrthoDB" id="9795402at2"/>
<evidence type="ECO:0000313" key="2">
    <source>
        <dbReference type="EMBL" id="OAP43012.1"/>
    </source>
</evidence>
<comment type="caution">
    <text evidence="2">The sequence shown here is derived from an EMBL/GenBank/DDBJ whole genome shotgun (WGS) entry which is preliminary data.</text>
</comment>
<feature type="domain" description="YgjP-like metallopeptidase" evidence="1">
    <location>
        <begin position="30"/>
        <end position="238"/>
    </location>
</feature>
<dbReference type="AlphaFoldDB" id="A0A178Y773"/>
<dbReference type="InterPro" id="IPR053136">
    <property type="entry name" value="UTP_pyrophosphatase-like"/>
</dbReference>
<dbReference type="PANTHER" id="PTHR30399">
    <property type="entry name" value="UNCHARACTERIZED PROTEIN YGJP"/>
    <property type="match status" value="1"/>
</dbReference>
<reference evidence="2 3" key="1">
    <citation type="submission" date="2015-11" db="EMBL/GenBank/DDBJ databases">
        <title>Ensifer anhuiense sp. nov., an effective nitrogen fixation bacterium with Glycine soja.</title>
        <authorList>
            <person name="Yan H."/>
            <person name="Chen W."/>
        </authorList>
    </citation>
    <scope>NUCLEOTIDE SEQUENCE [LARGE SCALE GENOMIC DNA]</scope>
    <source>
        <strain evidence="2 3">LMG 7837</strain>
    </source>
</reference>
<accession>A0A178Y773</accession>
<dbReference type="Pfam" id="PF01863">
    <property type="entry name" value="YgjP-like"/>
    <property type="match status" value="1"/>
</dbReference>
<gene>
    <name evidence="2" type="ORF">ATB98_15280</name>
</gene>
<dbReference type="Proteomes" id="UP000078507">
    <property type="component" value="Unassembled WGS sequence"/>
</dbReference>
<dbReference type="PANTHER" id="PTHR30399:SF1">
    <property type="entry name" value="UTP PYROPHOSPHATASE"/>
    <property type="match status" value="1"/>
</dbReference>
<organism evidence="2 3">
    <name type="scientific">Sinorhizobium saheli</name>
    <dbReference type="NCBI Taxonomy" id="36856"/>
    <lineage>
        <taxon>Bacteria</taxon>
        <taxon>Pseudomonadati</taxon>
        <taxon>Pseudomonadota</taxon>
        <taxon>Alphaproteobacteria</taxon>
        <taxon>Hyphomicrobiales</taxon>
        <taxon>Rhizobiaceae</taxon>
        <taxon>Sinorhizobium/Ensifer group</taxon>
        <taxon>Sinorhizobium</taxon>
    </lineage>
</organism>
<dbReference type="RefSeq" id="WP_153435711.1">
    <property type="nucleotide sequence ID" value="NZ_LNQB01000081.1"/>
</dbReference>
<dbReference type="CDD" id="cd07344">
    <property type="entry name" value="M48_yhfN_like"/>
    <property type="match status" value="1"/>
</dbReference>
<dbReference type="EMBL" id="LNQB01000081">
    <property type="protein sequence ID" value="OAP43012.1"/>
    <property type="molecule type" value="Genomic_DNA"/>
</dbReference>
<dbReference type="Gene3D" id="3.30.2010.10">
    <property type="entry name" value="Metalloproteases ('zincins'), catalytic domain"/>
    <property type="match status" value="1"/>
</dbReference>
<keyword evidence="3" id="KW-1185">Reference proteome</keyword>
<protein>
    <recommendedName>
        <fullName evidence="1">YgjP-like metallopeptidase domain-containing protein</fullName>
    </recommendedName>
</protein>
<proteinExistence type="predicted"/>
<evidence type="ECO:0000259" key="1">
    <source>
        <dbReference type="Pfam" id="PF01863"/>
    </source>
</evidence>
<dbReference type="STRING" id="36856.ATB98_15280"/>
<name>A0A178Y773_SINSA</name>
<dbReference type="InterPro" id="IPR002725">
    <property type="entry name" value="YgjP-like_metallopeptidase"/>
</dbReference>
<sequence>MDRHPLVEQIEIRWGERQTVAELLRVERRALRIDVKPTGEVAIFAPAGENLDEIQRRAQRKAPWIFAQLDAISRRPNATPQRRFVSGESHLLLGRQYRLSIEQSDDPHVWLDGGRLVIGARCIKDQPHCRRLLQAFYVLRAREVFRQRFDIVSEPFLRKGLNRPPVIIRKMAKRWGSFTPGGRVVLNIDLVRASPRLIDYVICHELAHAFYPDHGEGWRTLLGTVMPDWEKRKTQLEETLR</sequence>